<evidence type="ECO:0000313" key="2">
    <source>
        <dbReference type="EMBL" id="KAF9951306.1"/>
    </source>
</evidence>
<feature type="region of interest" description="Disordered" evidence="1">
    <location>
        <begin position="93"/>
        <end position="150"/>
    </location>
</feature>
<protein>
    <submittedName>
        <fullName evidence="2">Uncharacterized protein</fullName>
    </submittedName>
</protein>
<dbReference type="EMBL" id="JAAAHY010001214">
    <property type="protein sequence ID" value="KAF9951306.1"/>
    <property type="molecule type" value="Genomic_DNA"/>
</dbReference>
<comment type="caution">
    <text evidence="2">The sequence shown here is derived from an EMBL/GenBank/DDBJ whole genome shotgun (WGS) entry which is preliminary data.</text>
</comment>
<feature type="compositionally biased region" description="Basic and acidic residues" evidence="1">
    <location>
        <begin position="17"/>
        <end position="27"/>
    </location>
</feature>
<reference evidence="2" key="1">
    <citation type="journal article" date="2020" name="Fungal Divers.">
        <title>Resolving the Mortierellaceae phylogeny through synthesis of multi-gene phylogenetics and phylogenomics.</title>
        <authorList>
            <person name="Vandepol N."/>
            <person name="Liber J."/>
            <person name="Desiro A."/>
            <person name="Na H."/>
            <person name="Kennedy M."/>
            <person name="Barry K."/>
            <person name="Grigoriev I.V."/>
            <person name="Miller A.N."/>
            <person name="O'Donnell K."/>
            <person name="Stajich J.E."/>
            <person name="Bonito G."/>
        </authorList>
    </citation>
    <scope>NUCLEOTIDE SEQUENCE</scope>
    <source>
        <strain evidence="2">CK1249</strain>
    </source>
</reference>
<feature type="compositionally biased region" description="Acidic residues" evidence="1">
    <location>
        <begin position="381"/>
        <end position="392"/>
    </location>
</feature>
<dbReference type="OrthoDB" id="2444812at2759"/>
<gene>
    <name evidence="2" type="ORF">BGZ70_001038</name>
</gene>
<proteinExistence type="predicted"/>
<organism evidence="2 3">
    <name type="scientific">Mortierella alpina</name>
    <name type="common">Oleaginous fungus</name>
    <name type="synonym">Mortierella renispora</name>
    <dbReference type="NCBI Taxonomy" id="64518"/>
    <lineage>
        <taxon>Eukaryota</taxon>
        <taxon>Fungi</taxon>
        <taxon>Fungi incertae sedis</taxon>
        <taxon>Mucoromycota</taxon>
        <taxon>Mortierellomycotina</taxon>
        <taxon>Mortierellomycetes</taxon>
        <taxon>Mortierellales</taxon>
        <taxon>Mortierellaceae</taxon>
        <taxon>Mortierella</taxon>
    </lineage>
</organism>
<evidence type="ECO:0000256" key="1">
    <source>
        <dbReference type="SAM" id="MobiDB-lite"/>
    </source>
</evidence>
<feature type="compositionally biased region" description="Pro residues" evidence="1">
    <location>
        <begin position="105"/>
        <end position="144"/>
    </location>
</feature>
<dbReference type="AlphaFoldDB" id="A0A9P6IWN4"/>
<evidence type="ECO:0000313" key="3">
    <source>
        <dbReference type="Proteomes" id="UP000738359"/>
    </source>
</evidence>
<keyword evidence="3" id="KW-1185">Reference proteome</keyword>
<name>A0A9P6IWN4_MORAP</name>
<feature type="compositionally biased region" description="Polar residues" evidence="1">
    <location>
        <begin position="401"/>
        <end position="415"/>
    </location>
</feature>
<dbReference type="PANTHER" id="PTHR23330:SF9">
    <property type="entry name" value="PROLINE-RICH PROTEIN 11"/>
    <property type="match status" value="1"/>
</dbReference>
<accession>A0A9P6IWN4</accession>
<feature type="compositionally biased region" description="Polar residues" evidence="1">
    <location>
        <begin position="349"/>
        <end position="362"/>
    </location>
</feature>
<dbReference type="PANTHER" id="PTHR23330">
    <property type="entry name" value="P300 TRANSCRIPTIONAL COFACTOR JMY-RELATED"/>
    <property type="match status" value="1"/>
</dbReference>
<dbReference type="GO" id="GO:0005737">
    <property type="term" value="C:cytoplasm"/>
    <property type="evidence" value="ECO:0007669"/>
    <property type="project" value="TreeGrafter"/>
</dbReference>
<dbReference type="Proteomes" id="UP000738359">
    <property type="component" value="Unassembled WGS sequence"/>
</dbReference>
<sequence length="426" mass="46570">MNVLANYASDSDSEDDSQTREPARNSADDNDDEFVLAALKDLQNFAASVQGEGAGGCESTGISDRRIGNTVQLSVNSVDQATDDDLKFRSFLDEINSIPYTQPDQPHPPSTHSPPSPPPPPPPPPLSPPPEIPSSTPPPPPPPGDSIESSNTEYHDIEATTHSIESVFSRLDHLSLLPSTSMDPKDMKRRLLEFAIRISDWKNGGLDDAYFLGKERAEAMVGHLQAPIAASDQDVHPPFGGIVGAMVKLVQELEQMVAPHGWSCVWDAEDEAYGFQHIRTPSAPSQQSPLEVESPNTPPLTSEGDLIPNVTTTASIAVSKKKKRKQDEEVDPFSDQHIHPSRRAVLTSKGGTPHSSISTAGASKTMPRKLASLLQKWNEKDQEENSEDEEHEDKEARNRRQSSSAITGANSQSLGNDWRDRRLHQR</sequence>
<feature type="region of interest" description="Disordered" evidence="1">
    <location>
        <begin position="1"/>
        <end position="32"/>
    </location>
</feature>
<feature type="region of interest" description="Disordered" evidence="1">
    <location>
        <begin position="279"/>
        <end position="426"/>
    </location>
</feature>